<evidence type="ECO:0000313" key="2">
    <source>
        <dbReference type="EMBL" id="EFP02978.1"/>
    </source>
</evidence>
<feature type="region of interest" description="Disordered" evidence="1">
    <location>
        <begin position="33"/>
        <end position="72"/>
    </location>
</feature>
<dbReference type="GeneID" id="9817791"/>
<evidence type="ECO:0000313" key="3">
    <source>
        <dbReference type="Proteomes" id="UP000008281"/>
    </source>
</evidence>
<organism evidence="3">
    <name type="scientific">Caenorhabditis remanei</name>
    <name type="common">Caenorhabditis vulgaris</name>
    <dbReference type="NCBI Taxonomy" id="31234"/>
    <lineage>
        <taxon>Eukaryota</taxon>
        <taxon>Metazoa</taxon>
        <taxon>Ecdysozoa</taxon>
        <taxon>Nematoda</taxon>
        <taxon>Chromadorea</taxon>
        <taxon>Rhabditida</taxon>
        <taxon>Rhabditina</taxon>
        <taxon>Rhabditomorpha</taxon>
        <taxon>Rhabditoidea</taxon>
        <taxon>Rhabditidae</taxon>
        <taxon>Peloderinae</taxon>
        <taxon>Caenorhabditis</taxon>
    </lineage>
</organism>
<dbReference type="Proteomes" id="UP000008281">
    <property type="component" value="Unassembled WGS sequence"/>
</dbReference>
<dbReference type="RefSeq" id="XP_003114843.2">
    <property type="nucleotide sequence ID" value="XM_003114795.2"/>
</dbReference>
<gene>
    <name evidence="2" type="ORF">CRE_28593</name>
</gene>
<sequence length="72" mass="8451">MEGAENYQFAYETSSDNLITRFQKNEYEANLKRAKRRVSFSSDPPQTYFTDYGTNKNEFEPNGSSFNFKSKQ</sequence>
<name>E3LN94_CAERE</name>
<dbReference type="InParanoid" id="E3LN94"/>
<reference evidence="2" key="1">
    <citation type="submission" date="2007-07" db="EMBL/GenBank/DDBJ databases">
        <title>PCAP assembly of the Caenorhabditis remanei genome.</title>
        <authorList>
            <consortium name="The Caenorhabditis remanei Sequencing Consortium"/>
            <person name="Wilson R.K."/>
        </authorList>
    </citation>
    <scope>NUCLEOTIDE SEQUENCE [LARGE SCALE GENOMIC DNA]</scope>
    <source>
        <strain evidence="2">PB4641</strain>
    </source>
</reference>
<accession>E3LN94</accession>
<keyword evidence="3" id="KW-1185">Reference proteome</keyword>
<dbReference type="HOGENOM" id="CLU_2724636_0_0_1"/>
<evidence type="ECO:0000256" key="1">
    <source>
        <dbReference type="SAM" id="MobiDB-lite"/>
    </source>
</evidence>
<feature type="compositionally biased region" description="Polar residues" evidence="1">
    <location>
        <begin position="39"/>
        <end position="72"/>
    </location>
</feature>
<dbReference type="KEGG" id="crq:GCK72_001668"/>
<protein>
    <submittedName>
        <fullName evidence="2">Uncharacterized protein</fullName>
    </submittedName>
</protein>
<dbReference type="EMBL" id="DS268411">
    <property type="protein sequence ID" value="EFP02978.1"/>
    <property type="molecule type" value="Genomic_DNA"/>
</dbReference>
<proteinExistence type="predicted"/>
<dbReference type="CTD" id="9817791"/>
<dbReference type="AlphaFoldDB" id="E3LN94"/>